<sequence length="398" mass="44400">MFKSVVAFLALAVISTAHASYHVASYNTDNLDPNRPTRVMVVGNGDDLGLLFEEVAKAKAVKYTENYPQDQIALIAINEKEMGSEWNLKRYGFKIERNDSSTLDGKEFIKEVSKFKKILSLDIFSHSSAQFGIHLDGRANRLNITTKGLEALKPNFMKDAFAYLHGCNSGFNLAPFLSNIWGIPVAGSMTSTNFQRLHSDGNFYLSEEGYAPNSDWAKTNTLSYDKEVECKTGTCQRLKPDNTPYVGFWGAYRAGGLPFYKFFCVKNSEADCQRVMAKSMLSHTLTINLKKNSSLAEYKKAVFDFLCPVSSKKDLRGECEAKLDEALVTGDMTYNPFSRPQVECSFKECKVEIDCEKVLFTGVPKPGTCELKNNTPAPATTLVREYKAYLAAFPSLSK</sequence>
<keyword evidence="2" id="KW-1185">Reference proteome</keyword>
<dbReference type="EMBL" id="CP025704">
    <property type="protein sequence ID" value="AUN97160.1"/>
    <property type="molecule type" value="Genomic_DNA"/>
</dbReference>
<dbReference type="AlphaFoldDB" id="A0A2K9NNR3"/>
<evidence type="ECO:0000313" key="1">
    <source>
        <dbReference type="EMBL" id="AUN97160.1"/>
    </source>
</evidence>
<gene>
    <name evidence="1" type="ORF">C0V70_03355</name>
</gene>
<name>A0A2K9NNR3_BACTC</name>
<dbReference type="KEGG" id="bsto:C0V70_03355"/>
<evidence type="ECO:0000313" key="2">
    <source>
        <dbReference type="Proteomes" id="UP000235584"/>
    </source>
</evidence>
<organism evidence="1 2">
    <name type="scientific">Bacteriovorax stolpii</name>
    <name type="common">Bdellovibrio stolpii</name>
    <dbReference type="NCBI Taxonomy" id="960"/>
    <lineage>
        <taxon>Bacteria</taxon>
        <taxon>Pseudomonadati</taxon>
        <taxon>Bdellovibrionota</taxon>
        <taxon>Bacteriovoracia</taxon>
        <taxon>Bacteriovoracales</taxon>
        <taxon>Bacteriovoracaceae</taxon>
        <taxon>Bacteriovorax</taxon>
    </lineage>
</organism>
<reference evidence="1 2" key="1">
    <citation type="submission" date="2018-01" db="EMBL/GenBank/DDBJ databases">
        <title>Complete genome sequence of Bacteriovorax stolpii DSM12778.</title>
        <authorList>
            <person name="Tang B."/>
            <person name="Chang J."/>
        </authorList>
    </citation>
    <scope>NUCLEOTIDE SEQUENCE [LARGE SCALE GENOMIC DNA]</scope>
    <source>
        <strain evidence="1 2">DSM 12778</strain>
    </source>
</reference>
<proteinExistence type="predicted"/>
<accession>A0A2K9NNR3</accession>
<dbReference type="RefSeq" id="WP_102242455.1">
    <property type="nucleotide sequence ID" value="NZ_CP025704.1"/>
</dbReference>
<dbReference type="Proteomes" id="UP000235584">
    <property type="component" value="Chromosome"/>
</dbReference>
<protein>
    <submittedName>
        <fullName evidence="1">Uncharacterized protein</fullName>
    </submittedName>
</protein>